<dbReference type="EMBL" id="AOUO01000766">
    <property type="protein sequence ID" value="EOD58246.1"/>
    <property type="molecule type" value="Genomic_DNA"/>
</dbReference>
<comment type="caution">
    <text evidence="1">The sequence shown here is derived from an EMBL/GenBank/DDBJ whole genome shotgun (WGS) entry which is preliminary data.</text>
</comment>
<sequence length="571" mass="60645">IAADARAGRHDLVLALAAGLHRRAWAMPDLQAAVGAATGAADDSTVHWAIELWLAPPATRDERVEAVLRGDPSTITVTAVADAISERRTDLLDRVLDQAPQGRFAARGVRLVPTFGGSLRQWLPRQVARYGELLADLATTPGKPVWERVSAVRRLASLPGAALDDVRPFLQDDEVAVVEAALAGLAWTDRPGDALGPLLGYADTEHARVAVYAAGRAARSIPPAELGAALRPVLAGKKVTARKEAIRLLAEHRVPDAAGELAARWADPDLHRDLRRAIVSAARLLLDDDRAWQWLADAATMTGVATALTEATPATIAEQHRARYGALVRAVATGADPDTARIGLTAWPAWSHWDREGSAALVARVCELAGTATWQPAVEAVLAACTITGDPAPLHAMVTTLTELDDVVIAGRDQPARQRLRYVVARFAPRVDGSGETMRDAAERLSATLAQRAEHRADALTLAIAALPRHGDLLPALRRIAALANRPALAWQAADRLATWLSGHHPERADLGAAQALTADAAEASLAAAIAGQAGSRAGWTGPWRELVLGLREHSDADVRERASRIALAPE</sequence>
<dbReference type="Proteomes" id="UP000014139">
    <property type="component" value="Unassembled WGS sequence"/>
</dbReference>
<organism evidence="1 2">
    <name type="scientific">Amycolatopsis vancoresmycina DSM 44592</name>
    <dbReference type="NCBI Taxonomy" id="1292037"/>
    <lineage>
        <taxon>Bacteria</taxon>
        <taxon>Bacillati</taxon>
        <taxon>Actinomycetota</taxon>
        <taxon>Actinomycetes</taxon>
        <taxon>Pseudonocardiales</taxon>
        <taxon>Pseudonocardiaceae</taxon>
        <taxon>Amycolatopsis</taxon>
    </lineage>
</organism>
<name>R1HCR4_9PSEU</name>
<keyword evidence="2" id="KW-1185">Reference proteome</keyword>
<dbReference type="PATRIC" id="fig|1292037.4.peg.8181"/>
<reference evidence="1 2" key="1">
    <citation type="submission" date="2013-02" db="EMBL/GenBank/DDBJ databases">
        <title>Draft genome sequence of Amycolatopsis vancoresmycina strain DSM 44592T.</title>
        <authorList>
            <person name="Kumar S."/>
            <person name="Kaur N."/>
            <person name="Kaur C."/>
            <person name="Raghava G.P.S."/>
            <person name="Mayilraj S."/>
        </authorList>
    </citation>
    <scope>NUCLEOTIDE SEQUENCE [LARGE SCALE GENOMIC DNA]</scope>
    <source>
        <strain evidence="1 2">DSM 44592</strain>
    </source>
</reference>
<feature type="non-terminal residue" evidence="1">
    <location>
        <position position="1"/>
    </location>
</feature>
<dbReference type="AlphaFoldDB" id="R1HCR4"/>
<evidence type="ECO:0000313" key="2">
    <source>
        <dbReference type="Proteomes" id="UP000014139"/>
    </source>
</evidence>
<proteinExistence type="predicted"/>
<evidence type="ECO:0008006" key="3">
    <source>
        <dbReference type="Google" id="ProtNLM"/>
    </source>
</evidence>
<dbReference type="eggNOG" id="COG1413">
    <property type="taxonomic scope" value="Bacteria"/>
</dbReference>
<gene>
    <name evidence="1" type="ORF">H480_43655</name>
</gene>
<protein>
    <recommendedName>
        <fullName evidence="3">HEAT repeat domain-containing protein</fullName>
    </recommendedName>
</protein>
<accession>R1HCR4</accession>
<evidence type="ECO:0000313" key="1">
    <source>
        <dbReference type="EMBL" id="EOD58246.1"/>
    </source>
</evidence>